<keyword evidence="7" id="KW-0966">Cell projection</keyword>
<organism evidence="7 8">
    <name type="scientific">Paramixta manurensis</name>
    <dbReference type="NCBI Taxonomy" id="2740817"/>
    <lineage>
        <taxon>Bacteria</taxon>
        <taxon>Pseudomonadati</taxon>
        <taxon>Pseudomonadota</taxon>
        <taxon>Gammaproteobacteria</taxon>
        <taxon>Enterobacterales</taxon>
        <taxon>Erwiniaceae</taxon>
        <taxon>Paramixta</taxon>
    </lineage>
</organism>
<evidence type="ECO:0000256" key="5">
    <source>
        <dbReference type="ARBA" id="ARBA00023143"/>
    </source>
</evidence>
<dbReference type="EMBL" id="CP054212">
    <property type="protein sequence ID" value="QKJ85640.1"/>
    <property type="molecule type" value="Genomic_DNA"/>
</dbReference>
<dbReference type="GO" id="GO:0005198">
    <property type="term" value="F:structural molecule activity"/>
    <property type="evidence" value="ECO:0007669"/>
    <property type="project" value="InterPro"/>
</dbReference>
<dbReference type="InterPro" id="IPR001029">
    <property type="entry name" value="Flagellin_N"/>
</dbReference>
<name>A0A6M8UDD0_9GAMM</name>
<keyword evidence="4" id="KW-0964">Secreted</keyword>
<keyword evidence="5" id="KW-0975">Bacterial flagellum</keyword>
<keyword evidence="8" id="KW-1185">Reference proteome</keyword>
<dbReference type="GO" id="GO:0009424">
    <property type="term" value="C:bacterial-type flagellum hook"/>
    <property type="evidence" value="ECO:0007669"/>
    <property type="project" value="InterPro"/>
</dbReference>
<keyword evidence="7" id="KW-0969">Cilium</keyword>
<evidence type="ECO:0000256" key="3">
    <source>
        <dbReference type="ARBA" id="ARBA00005709"/>
    </source>
</evidence>
<dbReference type="NCBIfam" id="TIGR02550">
    <property type="entry name" value="flagell_flgL"/>
    <property type="match status" value="1"/>
</dbReference>
<accession>A0A6M8UDD0</accession>
<dbReference type="PANTHER" id="PTHR42792:SF1">
    <property type="entry name" value="FLAGELLAR HOOK-ASSOCIATED PROTEIN 3"/>
    <property type="match status" value="1"/>
</dbReference>
<dbReference type="PANTHER" id="PTHR42792">
    <property type="entry name" value="FLAGELLIN"/>
    <property type="match status" value="1"/>
</dbReference>
<comment type="similarity">
    <text evidence="3">Belongs to the bacterial flagellin family.</text>
</comment>
<dbReference type="InterPro" id="IPR013384">
    <property type="entry name" value="Flagell_FlgL"/>
</dbReference>
<dbReference type="AlphaFoldDB" id="A0A6M8UDD0"/>
<dbReference type="SUPFAM" id="SSF64518">
    <property type="entry name" value="Phase 1 flagellin"/>
    <property type="match status" value="1"/>
</dbReference>
<feature type="domain" description="Flagellin N-terminal" evidence="6">
    <location>
        <begin position="3"/>
        <end position="140"/>
    </location>
</feature>
<keyword evidence="7" id="KW-0282">Flagellum</keyword>
<comment type="subcellular location">
    <subcellularLocation>
        <location evidence="1">Bacterial flagellum</location>
    </subcellularLocation>
    <subcellularLocation>
        <location evidence="2">Secreted</location>
    </subcellularLocation>
</comment>
<dbReference type="GO" id="GO:0071973">
    <property type="term" value="P:bacterial-type flagellum-dependent cell motility"/>
    <property type="evidence" value="ECO:0007669"/>
    <property type="project" value="InterPro"/>
</dbReference>
<dbReference type="KEGG" id="pmak:PMPD1_0668"/>
<proteinExistence type="inferred from homology"/>
<dbReference type="RefSeq" id="WP_173632710.1">
    <property type="nucleotide sequence ID" value="NZ_CP054212.1"/>
</dbReference>
<dbReference type="Proteomes" id="UP000505325">
    <property type="component" value="Chromosome"/>
</dbReference>
<protein>
    <submittedName>
        <fullName evidence="7">Flagellar hook-associated protein FlgL</fullName>
    </submittedName>
</protein>
<dbReference type="Gene3D" id="1.20.1330.10">
    <property type="entry name" value="f41 fragment of flagellin, N-terminal domain"/>
    <property type="match status" value="1"/>
</dbReference>
<dbReference type="Pfam" id="PF00669">
    <property type="entry name" value="Flagellin_N"/>
    <property type="match status" value="1"/>
</dbReference>
<evidence type="ECO:0000313" key="7">
    <source>
        <dbReference type="EMBL" id="QKJ85640.1"/>
    </source>
</evidence>
<evidence type="ECO:0000256" key="4">
    <source>
        <dbReference type="ARBA" id="ARBA00022525"/>
    </source>
</evidence>
<gene>
    <name evidence="7" type="ORF">PMPD1_0668</name>
</gene>
<sequence length="304" mass="33200">MRINSQMMANSMVSTLQANLSRMSKLNQQIGGQTRLIVPSDDPIASTRMVQLNREQAAITQYQSNIVRLSGNLSTQETQVNAVSNQVLSIQDTLLAASNGTHSAKDMEGYGQEIDSMIDSLVASMNTRNEDGRYVFAGTKNDQPPVVYDEESGQYIYQGNDGTRSTTVANGVDIQENTPLCQAFGDGSDPMALLNQLNDLSKKMKDPTQNQADYQDEINRALSNVKSTSDTISGLFTDLGGRQNRLTMLSDAHTDTAAANENVMHDLSDLDVGAPVEFQQYYVASQAANKVYSMIADLSLFKVI</sequence>
<dbReference type="InterPro" id="IPR001492">
    <property type="entry name" value="Flagellin"/>
</dbReference>
<evidence type="ECO:0000313" key="8">
    <source>
        <dbReference type="Proteomes" id="UP000505325"/>
    </source>
</evidence>
<evidence type="ECO:0000259" key="6">
    <source>
        <dbReference type="Pfam" id="PF00669"/>
    </source>
</evidence>
<evidence type="ECO:0000256" key="2">
    <source>
        <dbReference type="ARBA" id="ARBA00004613"/>
    </source>
</evidence>
<evidence type="ECO:0000256" key="1">
    <source>
        <dbReference type="ARBA" id="ARBA00004365"/>
    </source>
</evidence>
<dbReference type="GO" id="GO:0005576">
    <property type="term" value="C:extracellular region"/>
    <property type="evidence" value="ECO:0007669"/>
    <property type="project" value="UniProtKB-SubCell"/>
</dbReference>
<reference evidence="7 8" key="1">
    <citation type="submission" date="2020-06" db="EMBL/GenBank/DDBJ databases">
        <title>Genome sequence of Paramixta manurensis strain PD-1.</title>
        <authorList>
            <person name="Lee C.W."/>
            <person name="Kim J."/>
        </authorList>
    </citation>
    <scope>NUCLEOTIDE SEQUENCE [LARGE SCALE GENOMIC DNA]</scope>
    <source>
        <strain evidence="7 8">PD-1</strain>
    </source>
</reference>